<name>A0ABT0UNH8_9ACTN</name>
<organism evidence="3 4">
    <name type="scientific">Streptomyces albipurpureus</name>
    <dbReference type="NCBI Taxonomy" id="2897419"/>
    <lineage>
        <taxon>Bacteria</taxon>
        <taxon>Bacillati</taxon>
        <taxon>Actinomycetota</taxon>
        <taxon>Actinomycetes</taxon>
        <taxon>Kitasatosporales</taxon>
        <taxon>Streptomycetaceae</taxon>
        <taxon>Streptomyces</taxon>
    </lineage>
</organism>
<evidence type="ECO:0000256" key="2">
    <source>
        <dbReference type="SAM" id="Phobius"/>
    </source>
</evidence>
<evidence type="ECO:0000313" key="4">
    <source>
        <dbReference type="Proteomes" id="UP001431429"/>
    </source>
</evidence>
<keyword evidence="2" id="KW-1133">Transmembrane helix</keyword>
<keyword evidence="4" id="KW-1185">Reference proteome</keyword>
<protein>
    <submittedName>
        <fullName evidence="3">Uncharacterized protein</fullName>
    </submittedName>
</protein>
<feature type="transmembrane region" description="Helical" evidence="2">
    <location>
        <begin position="6"/>
        <end position="31"/>
    </location>
</feature>
<keyword evidence="2" id="KW-0472">Membrane</keyword>
<dbReference type="Proteomes" id="UP001431429">
    <property type="component" value="Unassembled WGS sequence"/>
</dbReference>
<dbReference type="EMBL" id="JAMQAW010000023">
    <property type="protein sequence ID" value="MCM2390163.1"/>
    <property type="molecule type" value="Genomic_DNA"/>
</dbReference>
<evidence type="ECO:0000313" key="3">
    <source>
        <dbReference type="EMBL" id="MCM2390163.1"/>
    </source>
</evidence>
<sequence>MTACPWWVPWGLLGAAITLTVLVISCAVIAIGRGLGRAVRRARQTTPEGSAERPPAPTATAPR</sequence>
<evidence type="ECO:0000256" key="1">
    <source>
        <dbReference type="SAM" id="MobiDB-lite"/>
    </source>
</evidence>
<feature type="region of interest" description="Disordered" evidence="1">
    <location>
        <begin position="40"/>
        <end position="63"/>
    </location>
</feature>
<comment type="caution">
    <text evidence="3">The sequence shown here is derived from an EMBL/GenBank/DDBJ whole genome shotgun (WGS) entry which is preliminary data.</text>
</comment>
<accession>A0ABT0UNH8</accession>
<gene>
    <name evidence="3" type="ORF">NBG84_18015</name>
</gene>
<dbReference type="RefSeq" id="WP_250920492.1">
    <property type="nucleotide sequence ID" value="NZ_JAMQAW010000023.1"/>
</dbReference>
<proteinExistence type="predicted"/>
<reference evidence="3" key="1">
    <citation type="submission" date="2022-06" db="EMBL/GenBank/DDBJ databases">
        <title>Genome public.</title>
        <authorList>
            <person name="Sun Q."/>
        </authorList>
    </citation>
    <scope>NUCLEOTIDE SEQUENCE</scope>
    <source>
        <strain evidence="3">CWNU-1</strain>
    </source>
</reference>
<keyword evidence="2" id="KW-0812">Transmembrane</keyword>